<organism evidence="2 3">
    <name type="scientific">Formosa undariae</name>
    <dbReference type="NCBI Taxonomy" id="1325436"/>
    <lineage>
        <taxon>Bacteria</taxon>
        <taxon>Pseudomonadati</taxon>
        <taxon>Bacteroidota</taxon>
        <taxon>Flavobacteriia</taxon>
        <taxon>Flavobacteriales</taxon>
        <taxon>Flavobacteriaceae</taxon>
        <taxon>Formosa</taxon>
    </lineage>
</organism>
<keyword evidence="1" id="KW-0472">Membrane</keyword>
<keyword evidence="3" id="KW-1185">Reference proteome</keyword>
<dbReference type="RefSeq" id="WP_382384542.1">
    <property type="nucleotide sequence ID" value="NZ_JBHMEZ010000032.1"/>
</dbReference>
<evidence type="ECO:0000313" key="3">
    <source>
        <dbReference type="Proteomes" id="UP001589605"/>
    </source>
</evidence>
<sequence length="99" mass="11056">MPANKKYLTTSPWQRFAKITAGILGGYLVSMSFHMALTSWISATNIIITSAFTGFILWATLMVVAFIAKNGWKIWGLYILTTLLFSSILYLGTLYNPLV</sequence>
<evidence type="ECO:0000256" key="1">
    <source>
        <dbReference type="SAM" id="Phobius"/>
    </source>
</evidence>
<gene>
    <name evidence="2" type="ORF">ACFFVB_17615</name>
</gene>
<dbReference type="EMBL" id="JBHMEZ010000032">
    <property type="protein sequence ID" value="MFB9054906.1"/>
    <property type="molecule type" value="Genomic_DNA"/>
</dbReference>
<feature type="transmembrane region" description="Helical" evidence="1">
    <location>
        <begin position="47"/>
        <end position="68"/>
    </location>
</feature>
<accession>A0ABV5F627</accession>
<feature type="transmembrane region" description="Helical" evidence="1">
    <location>
        <begin position="75"/>
        <end position="95"/>
    </location>
</feature>
<keyword evidence="1" id="KW-1133">Transmembrane helix</keyword>
<dbReference type="Proteomes" id="UP001589605">
    <property type="component" value="Unassembled WGS sequence"/>
</dbReference>
<evidence type="ECO:0008006" key="4">
    <source>
        <dbReference type="Google" id="ProtNLM"/>
    </source>
</evidence>
<proteinExistence type="predicted"/>
<comment type="caution">
    <text evidence="2">The sequence shown here is derived from an EMBL/GenBank/DDBJ whole genome shotgun (WGS) entry which is preliminary data.</text>
</comment>
<evidence type="ECO:0000313" key="2">
    <source>
        <dbReference type="EMBL" id="MFB9054906.1"/>
    </source>
</evidence>
<protein>
    <recommendedName>
        <fullName evidence="4">DUF3649 domain-containing protein</fullName>
    </recommendedName>
</protein>
<feature type="transmembrane region" description="Helical" evidence="1">
    <location>
        <begin position="21"/>
        <end position="41"/>
    </location>
</feature>
<name>A0ABV5F627_9FLAO</name>
<keyword evidence="1" id="KW-0812">Transmembrane</keyword>
<reference evidence="2 3" key="1">
    <citation type="submission" date="2024-09" db="EMBL/GenBank/DDBJ databases">
        <authorList>
            <person name="Sun Q."/>
            <person name="Mori K."/>
        </authorList>
    </citation>
    <scope>NUCLEOTIDE SEQUENCE [LARGE SCALE GENOMIC DNA]</scope>
    <source>
        <strain evidence="2 3">CECT 8286</strain>
    </source>
</reference>